<evidence type="ECO:0000256" key="1">
    <source>
        <dbReference type="SAM" id="MobiDB-lite"/>
    </source>
</evidence>
<dbReference type="EMBL" id="JANPWB010000008">
    <property type="protein sequence ID" value="KAJ1162879.1"/>
    <property type="molecule type" value="Genomic_DNA"/>
</dbReference>
<accession>A0AAV7SEG0</accession>
<feature type="region of interest" description="Disordered" evidence="1">
    <location>
        <begin position="1"/>
        <end position="22"/>
    </location>
</feature>
<organism evidence="2 3">
    <name type="scientific">Pleurodeles waltl</name>
    <name type="common">Iberian ribbed newt</name>
    <dbReference type="NCBI Taxonomy" id="8319"/>
    <lineage>
        <taxon>Eukaryota</taxon>
        <taxon>Metazoa</taxon>
        <taxon>Chordata</taxon>
        <taxon>Craniata</taxon>
        <taxon>Vertebrata</taxon>
        <taxon>Euteleostomi</taxon>
        <taxon>Amphibia</taxon>
        <taxon>Batrachia</taxon>
        <taxon>Caudata</taxon>
        <taxon>Salamandroidea</taxon>
        <taxon>Salamandridae</taxon>
        <taxon>Pleurodelinae</taxon>
        <taxon>Pleurodeles</taxon>
    </lineage>
</organism>
<dbReference type="Proteomes" id="UP001066276">
    <property type="component" value="Chromosome 4_2"/>
</dbReference>
<comment type="caution">
    <text evidence="2">The sequence shown here is derived from an EMBL/GenBank/DDBJ whole genome shotgun (WGS) entry which is preliminary data.</text>
</comment>
<protein>
    <submittedName>
        <fullName evidence="2">Uncharacterized protein</fullName>
    </submittedName>
</protein>
<dbReference type="AlphaFoldDB" id="A0AAV7SEG0"/>
<sequence>MWPSSAGASGHRAAQDLAAPQLSLPTRSPLQCHSVHANQARCLQGPPLRSGARWVCQAPGVDRARHRFPQSTTARFNSHAPRSLLLTGALQSVRTWSR</sequence>
<evidence type="ECO:0000313" key="2">
    <source>
        <dbReference type="EMBL" id="KAJ1162879.1"/>
    </source>
</evidence>
<gene>
    <name evidence="2" type="ORF">NDU88_003344</name>
</gene>
<reference evidence="2" key="1">
    <citation type="journal article" date="2022" name="bioRxiv">
        <title>Sequencing and chromosome-scale assembly of the giantPleurodeles waltlgenome.</title>
        <authorList>
            <person name="Brown T."/>
            <person name="Elewa A."/>
            <person name="Iarovenko S."/>
            <person name="Subramanian E."/>
            <person name="Araus A.J."/>
            <person name="Petzold A."/>
            <person name="Susuki M."/>
            <person name="Suzuki K.-i.T."/>
            <person name="Hayashi T."/>
            <person name="Toyoda A."/>
            <person name="Oliveira C."/>
            <person name="Osipova E."/>
            <person name="Leigh N.D."/>
            <person name="Simon A."/>
            <person name="Yun M.H."/>
        </authorList>
    </citation>
    <scope>NUCLEOTIDE SEQUENCE</scope>
    <source>
        <strain evidence="2">20211129_DDA</strain>
        <tissue evidence="2">Liver</tissue>
    </source>
</reference>
<proteinExistence type="predicted"/>
<keyword evidence="3" id="KW-1185">Reference proteome</keyword>
<evidence type="ECO:0000313" key="3">
    <source>
        <dbReference type="Proteomes" id="UP001066276"/>
    </source>
</evidence>
<name>A0AAV7SEG0_PLEWA</name>